<dbReference type="EMBL" id="CP051177">
    <property type="protein sequence ID" value="QKX49691.1"/>
    <property type="molecule type" value="Genomic_DNA"/>
</dbReference>
<evidence type="ECO:0000313" key="2">
    <source>
        <dbReference type="EMBL" id="QKX49691.1"/>
    </source>
</evidence>
<gene>
    <name evidence="2" type="ORF">HF394_03335</name>
</gene>
<accession>A0A7H8Q832</accession>
<sequence length="312" mass="36329">MHIIERRRPYRLIYQQALLARTSPSHKSYPLLKEKVRRRSAGFAGEIQFDRVCAEYREEMQFRLIPDFKTATHQIDAICIFSSFIVIVEVKNISGHIHMDGTKRQFFRILNGVMTGMTNPDDQLYRHEKLVRRLIGDKVPIIGIVVFTNPSAILEIKNIKRRVIHLSGLPFVFDELVSHYRTSPTIEIEQYFNSLLSMQPPLQIHTPPLISYPLLEGVFCPDCPYTKMNYSRNFWRCPLCARKRADAHLLALQDYRLLIGSTISNLEFRRFTGLQSRTNAWTILQSCGFQKIGNKKSVRYVIPEVDLRKNSD</sequence>
<dbReference type="Pfam" id="PF08378">
    <property type="entry name" value="NERD"/>
    <property type="match status" value="1"/>
</dbReference>
<dbReference type="RefSeq" id="WP_036802990.1">
    <property type="nucleotide sequence ID" value="NZ_CP051177.1"/>
</dbReference>
<reference evidence="3" key="2">
    <citation type="submission" date="2020-06" db="EMBL/GenBank/DDBJ databases">
        <title>Isolation of Planomicrobium glaciei.</title>
        <authorList>
            <person name="Malisova L."/>
            <person name="Safrankova R."/>
            <person name="Jakubu V."/>
            <person name="Spanelova P."/>
        </authorList>
    </citation>
    <scope>NUCLEOTIDE SEQUENCE [LARGE SCALE GENOMIC DNA]</scope>
    <source>
        <strain evidence="3">NRL-ATB46093</strain>
    </source>
</reference>
<protein>
    <submittedName>
        <fullName evidence="2">NERD domain-containing protein</fullName>
    </submittedName>
</protein>
<evidence type="ECO:0000313" key="3">
    <source>
        <dbReference type="Proteomes" id="UP000509222"/>
    </source>
</evidence>
<proteinExistence type="predicted"/>
<dbReference type="AlphaFoldDB" id="A0A7H8Q832"/>
<name>A0A7H8Q832_9BACL</name>
<evidence type="ECO:0000259" key="1">
    <source>
        <dbReference type="PROSITE" id="PS50965"/>
    </source>
</evidence>
<dbReference type="InterPro" id="IPR011528">
    <property type="entry name" value="NERD"/>
</dbReference>
<organism evidence="2 3">
    <name type="scientific">Planococcus glaciei</name>
    <dbReference type="NCBI Taxonomy" id="459472"/>
    <lineage>
        <taxon>Bacteria</taxon>
        <taxon>Bacillati</taxon>
        <taxon>Bacillota</taxon>
        <taxon>Bacilli</taxon>
        <taxon>Bacillales</taxon>
        <taxon>Caryophanaceae</taxon>
        <taxon>Planococcus</taxon>
    </lineage>
</organism>
<dbReference type="PROSITE" id="PS50965">
    <property type="entry name" value="NERD"/>
    <property type="match status" value="1"/>
</dbReference>
<keyword evidence="3" id="KW-1185">Reference proteome</keyword>
<reference evidence="2 3" key="1">
    <citation type="submission" date="2020-04" db="EMBL/GenBank/DDBJ databases">
        <authorList>
            <person name="Pajer P."/>
            <person name="Broz P."/>
        </authorList>
    </citation>
    <scope>NUCLEOTIDE SEQUENCE [LARGE SCALE GENOMIC DNA]</scope>
    <source>
        <strain evidence="3">NRL-ATB46093</strain>
    </source>
</reference>
<feature type="domain" description="NERD" evidence="1">
    <location>
        <begin position="41"/>
        <end position="154"/>
    </location>
</feature>
<dbReference type="Proteomes" id="UP000509222">
    <property type="component" value="Chromosome"/>
</dbReference>